<dbReference type="Proteomes" id="UP000822688">
    <property type="component" value="Chromosome V"/>
</dbReference>
<reference evidence="2" key="1">
    <citation type="submission" date="2020-06" db="EMBL/GenBank/DDBJ databases">
        <title>WGS assembly of Ceratodon purpureus strain R40.</title>
        <authorList>
            <person name="Carey S.B."/>
            <person name="Jenkins J."/>
            <person name="Shu S."/>
            <person name="Lovell J.T."/>
            <person name="Sreedasyam A."/>
            <person name="Maumus F."/>
            <person name="Tiley G.P."/>
            <person name="Fernandez-Pozo N."/>
            <person name="Barry K."/>
            <person name="Chen C."/>
            <person name="Wang M."/>
            <person name="Lipzen A."/>
            <person name="Daum C."/>
            <person name="Saski C.A."/>
            <person name="Payton A.C."/>
            <person name="Mcbreen J.C."/>
            <person name="Conrad R.E."/>
            <person name="Kollar L.M."/>
            <person name="Olsson S."/>
            <person name="Huttunen S."/>
            <person name="Landis J.B."/>
            <person name="Wickett N.J."/>
            <person name="Johnson M.G."/>
            <person name="Rensing S.A."/>
            <person name="Grimwood J."/>
            <person name="Schmutz J."/>
            <person name="Mcdaniel S.F."/>
        </authorList>
    </citation>
    <scope>NUCLEOTIDE SEQUENCE</scope>
    <source>
        <strain evidence="2">R40</strain>
    </source>
</reference>
<gene>
    <name evidence="2" type="ORF">KC19_VG192700</name>
</gene>
<keyword evidence="3" id="KW-1185">Reference proteome</keyword>
<dbReference type="EMBL" id="CM026426">
    <property type="protein sequence ID" value="KAG0573603.1"/>
    <property type="molecule type" value="Genomic_DNA"/>
</dbReference>
<protein>
    <submittedName>
        <fullName evidence="2">Uncharacterized protein</fullName>
    </submittedName>
</protein>
<dbReference type="AlphaFoldDB" id="A0A8T0HSS5"/>
<evidence type="ECO:0000313" key="3">
    <source>
        <dbReference type="Proteomes" id="UP000822688"/>
    </source>
</evidence>
<organism evidence="2 3">
    <name type="scientific">Ceratodon purpureus</name>
    <name type="common">Fire moss</name>
    <name type="synonym">Dicranum purpureum</name>
    <dbReference type="NCBI Taxonomy" id="3225"/>
    <lineage>
        <taxon>Eukaryota</taxon>
        <taxon>Viridiplantae</taxon>
        <taxon>Streptophyta</taxon>
        <taxon>Embryophyta</taxon>
        <taxon>Bryophyta</taxon>
        <taxon>Bryophytina</taxon>
        <taxon>Bryopsida</taxon>
        <taxon>Dicranidae</taxon>
        <taxon>Pseudoditrichales</taxon>
        <taxon>Ditrichaceae</taxon>
        <taxon>Ceratodon</taxon>
    </lineage>
</organism>
<sequence length="60" mass="7201">MVFLKSLLLRLLLLLSLPCLPRRSLLPWLWMPIRLVKQMLVYGRCLLISKIRIRFLVPTR</sequence>
<keyword evidence="1" id="KW-0732">Signal</keyword>
<evidence type="ECO:0000256" key="1">
    <source>
        <dbReference type="SAM" id="SignalP"/>
    </source>
</evidence>
<name>A0A8T0HSS5_CERPU</name>
<feature type="signal peptide" evidence="1">
    <location>
        <begin position="1"/>
        <end position="18"/>
    </location>
</feature>
<proteinExistence type="predicted"/>
<evidence type="ECO:0000313" key="2">
    <source>
        <dbReference type="EMBL" id="KAG0573603.1"/>
    </source>
</evidence>
<comment type="caution">
    <text evidence="2">The sequence shown here is derived from an EMBL/GenBank/DDBJ whole genome shotgun (WGS) entry which is preliminary data.</text>
</comment>
<feature type="chain" id="PRO_5035950211" evidence="1">
    <location>
        <begin position="19"/>
        <end position="60"/>
    </location>
</feature>
<accession>A0A8T0HSS5</accession>